<dbReference type="GO" id="GO:0016787">
    <property type="term" value="F:hydrolase activity"/>
    <property type="evidence" value="ECO:0007669"/>
    <property type="project" value="UniProtKB-KW"/>
</dbReference>
<keyword evidence="4 14" id="KW-0813">Transport</keyword>
<keyword evidence="7 14" id="KW-0067">ATP-binding</keyword>
<dbReference type="InterPro" id="IPR023366">
    <property type="entry name" value="ATP_synth_asu-like_sf"/>
</dbReference>
<dbReference type="InterPro" id="IPR000793">
    <property type="entry name" value="ATP_synth_asu_C"/>
</dbReference>
<evidence type="ECO:0000256" key="14">
    <source>
        <dbReference type="HAMAP-Rule" id="MF_01346"/>
    </source>
</evidence>
<feature type="domain" description="ATPase F1/V1/A1 complex alpha/beta subunit nucleotide-binding" evidence="15">
    <location>
        <begin position="151"/>
        <end position="366"/>
    </location>
</feature>
<keyword evidence="8 14" id="KW-1278">Translocase</keyword>
<dbReference type="GO" id="GO:0005886">
    <property type="term" value="C:plasma membrane"/>
    <property type="evidence" value="ECO:0007669"/>
    <property type="project" value="UniProtKB-SubCell"/>
</dbReference>
<dbReference type="InterPro" id="IPR005294">
    <property type="entry name" value="ATP_synth_F1_asu"/>
</dbReference>
<dbReference type="SUPFAM" id="SSF50615">
    <property type="entry name" value="N-terminal domain of alpha and beta subunits of F1 ATP synthase"/>
    <property type="match status" value="1"/>
</dbReference>
<dbReference type="PANTHER" id="PTHR48082">
    <property type="entry name" value="ATP SYNTHASE SUBUNIT ALPHA, MITOCHONDRIAL"/>
    <property type="match status" value="1"/>
</dbReference>
<dbReference type="InterPro" id="IPR004100">
    <property type="entry name" value="ATPase_F1/V1/A1_a/bsu_N"/>
</dbReference>
<dbReference type="Pfam" id="PF02874">
    <property type="entry name" value="ATP-synt_ab_N"/>
    <property type="match status" value="1"/>
</dbReference>
<comment type="catalytic activity">
    <reaction evidence="14">
        <text>ATP + H2O + 4 H(+)(in) = ADP + phosphate + 5 H(+)(out)</text>
        <dbReference type="Rhea" id="RHEA:57720"/>
        <dbReference type="ChEBI" id="CHEBI:15377"/>
        <dbReference type="ChEBI" id="CHEBI:15378"/>
        <dbReference type="ChEBI" id="CHEBI:30616"/>
        <dbReference type="ChEBI" id="CHEBI:43474"/>
        <dbReference type="ChEBI" id="CHEBI:456216"/>
        <dbReference type="EC" id="7.1.2.2"/>
    </reaction>
</comment>
<keyword evidence="19" id="KW-1185">Reference proteome</keyword>
<dbReference type="Gene3D" id="2.40.30.20">
    <property type="match status" value="1"/>
</dbReference>
<dbReference type="GO" id="GO:0043531">
    <property type="term" value="F:ADP binding"/>
    <property type="evidence" value="ECO:0007669"/>
    <property type="project" value="TreeGrafter"/>
</dbReference>
<comment type="caution">
    <text evidence="18">The sequence shown here is derived from an EMBL/GenBank/DDBJ whole genome shotgun (WGS) entry which is preliminary data.</text>
</comment>
<evidence type="ECO:0000256" key="8">
    <source>
        <dbReference type="ARBA" id="ARBA00022967"/>
    </source>
</evidence>
<dbReference type="Proteomes" id="UP000015347">
    <property type="component" value="Unassembled WGS sequence"/>
</dbReference>
<dbReference type="InterPro" id="IPR038376">
    <property type="entry name" value="ATP_synth_asu_C_sf"/>
</dbReference>
<evidence type="ECO:0000256" key="9">
    <source>
        <dbReference type="ARBA" id="ARBA00023065"/>
    </source>
</evidence>
<dbReference type="GO" id="GO:0045259">
    <property type="term" value="C:proton-transporting ATP synthase complex"/>
    <property type="evidence" value="ECO:0007669"/>
    <property type="project" value="UniProtKB-KW"/>
</dbReference>
<comment type="subcellular location">
    <subcellularLocation>
        <location evidence="14">Cell membrane</location>
        <topology evidence="14">Peripheral membrane protein</topology>
    </subcellularLocation>
    <subcellularLocation>
        <location evidence="2">Membrane</location>
    </subcellularLocation>
</comment>
<protein>
    <recommendedName>
        <fullName evidence="14">ATP synthase subunit alpha</fullName>
        <ecNumber evidence="14">7.1.2.2</ecNumber>
    </recommendedName>
    <alternativeName>
        <fullName evidence="14">ATP synthase F1 sector subunit alpha</fullName>
    </alternativeName>
    <alternativeName>
        <fullName evidence="14">F-ATPase subunit alpha</fullName>
    </alternativeName>
</protein>
<keyword evidence="10 14" id="KW-0472">Membrane</keyword>
<dbReference type="InterPro" id="IPR000194">
    <property type="entry name" value="ATPase_F1/V1/A1_a/bsu_nucl-bd"/>
</dbReference>
<dbReference type="InterPro" id="IPR036121">
    <property type="entry name" value="ATPase_F1/V1/A1_a/bsu_N_sf"/>
</dbReference>
<evidence type="ECO:0000256" key="12">
    <source>
        <dbReference type="ARBA" id="ARBA00023310"/>
    </source>
</evidence>
<gene>
    <name evidence="14" type="primary">atpA</name>
    <name evidence="18" type="ORF">Salmuc_00558</name>
</gene>
<evidence type="ECO:0000256" key="6">
    <source>
        <dbReference type="ARBA" id="ARBA00022781"/>
    </source>
</evidence>
<evidence type="ECO:0000256" key="3">
    <source>
        <dbReference type="ARBA" id="ARBA00008936"/>
    </source>
</evidence>
<keyword evidence="18" id="KW-0378">Hydrolase</keyword>
<dbReference type="InterPro" id="IPR027417">
    <property type="entry name" value="P-loop_NTPase"/>
</dbReference>
<dbReference type="SUPFAM" id="SSF52540">
    <property type="entry name" value="P-loop containing nucleoside triphosphate hydrolases"/>
    <property type="match status" value="1"/>
</dbReference>
<keyword evidence="14" id="KW-1003">Cell membrane</keyword>
<dbReference type="OrthoDB" id="9803053at2"/>
<evidence type="ECO:0000313" key="18">
    <source>
        <dbReference type="EMBL" id="EPX84961.1"/>
    </source>
</evidence>
<evidence type="ECO:0000256" key="4">
    <source>
        <dbReference type="ARBA" id="ARBA00022448"/>
    </source>
</evidence>
<feature type="domain" description="ATPase F1/V1/A1 complex alpha/beta subunit N-terminal" evidence="17">
    <location>
        <begin position="30"/>
        <end position="94"/>
    </location>
</feature>
<dbReference type="NCBIfam" id="NF009884">
    <property type="entry name" value="PRK13343.1"/>
    <property type="match status" value="1"/>
</dbReference>
<dbReference type="GO" id="GO:0046933">
    <property type="term" value="F:proton-transporting ATP synthase activity, rotational mechanism"/>
    <property type="evidence" value="ECO:0007669"/>
    <property type="project" value="UniProtKB-UniRule"/>
</dbReference>
<dbReference type="eggNOG" id="COG0056">
    <property type="taxonomic scope" value="Bacteria"/>
</dbReference>
<keyword evidence="9 14" id="KW-0406">Ion transport</keyword>
<dbReference type="CDD" id="cd18116">
    <property type="entry name" value="ATP-synt_F1_alpha_N"/>
    <property type="match status" value="1"/>
</dbReference>
<dbReference type="Pfam" id="PF00006">
    <property type="entry name" value="ATP-synt_ab"/>
    <property type="match status" value="1"/>
</dbReference>
<keyword evidence="6 14" id="KW-0375">Hydrogen ion transport</keyword>
<dbReference type="AlphaFoldDB" id="S9QUA8"/>
<keyword evidence="5 14" id="KW-0547">Nucleotide-binding</keyword>
<evidence type="ECO:0000256" key="7">
    <source>
        <dbReference type="ARBA" id="ARBA00022840"/>
    </source>
</evidence>
<keyword evidence="12 14" id="KW-0066">ATP synthesis</keyword>
<evidence type="ECO:0000256" key="11">
    <source>
        <dbReference type="ARBA" id="ARBA00023196"/>
    </source>
</evidence>
<dbReference type="InterPro" id="IPR020003">
    <property type="entry name" value="ATPase_a/bsu_AS"/>
</dbReference>
<sequence>MTVEREARDWLAAARTRLAEAPPQVRLERVGRVETVGDGVARVTGLPHTRLDELLEFEDGSLGLAMTIDAERIGCVLLSGGEGISAGSRVHGTGEIARIPVGEALLGRVISPVGAPLDDGPPIRAERLDPVERPAPGIVDRDLVTEPLLTGLTVIDAMIPLGRGQRQLIIGDRKTGKTSIAIDTMINQRDSDVICVYAAIGQKTSSVAHVIDAVRAHGALDRCVFLVGTADAAPGAQWIAPYAAATIAEYFRDRGRHALLVLDDLTKHAIVYRQLSLLLRKPPGREAYPGDVFYLHARLLERAAKMSEEAGGGSLTALPIAETQAENLTAYIPTNLISITDGQVYLEPKLFYEGQKPAVNVGLSVSRVGGATQARAIRSLADSLKLDYAQFLELEVFTRFGAMADERTVGKIAHGRRLRAVLAQPEYAPLPLSQQVALLLASAEGKLDTLPLEQVPAFREMLAERLTRERPRAAAEIDESGTLSDDSRAALTEVIDACLAELATPEGQEEAAKD</sequence>
<dbReference type="PANTHER" id="PTHR48082:SF2">
    <property type="entry name" value="ATP SYNTHASE SUBUNIT ALPHA, MITOCHONDRIAL"/>
    <property type="match status" value="1"/>
</dbReference>
<comment type="subunit">
    <text evidence="13">F-type ATPases have 2 components, CF(1) - the catalytic core - and CF(0) - the membrane proton channel. CF(1) has five subunits: alpha(3), beta(3), gamma(1), delta(1), epsilon(1). CF(0) has four main subunits: a(1), b(1), b'(1) and c(9-12).</text>
</comment>
<dbReference type="FunFam" id="3.40.50.300:FF:000002">
    <property type="entry name" value="ATP synthase subunit alpha"/>
    <property type="match status" value="1"/>
</dbReference>
<dbReference type="EMBL" id="APVH01000011">
    <property type="protein sequence ID" value="EPX84961.1"/>
    <property type="molecule type" value="Genomic_DNA"/>
</dbReference>
<dbReference type="InterPro" id="IPR033732">
    <property type="entry name" value="ATP_synth_F1_a_nt-bd_dom"/>
</dbReference>
<evidence type="ECO:0000259" key="15">
    <source>
        <dbReference type="Pfam" id="PF00006"/>
    </source>
</evidence>
<dbReference type="HAMAP" id="MF_01346">
    <property type="entry name" value="ATP_synth_alpha_bact"/>
    <property type="match status" value="1"/>
</dbReference>
<proteinExistence type="inferred from homology"/>
<feature type="domain" description="ATP synthase alpha subunit C-terminal" evidence="16">
    <location>
        <begin position="373"/>
        <end position="497"/>
    </location>
</feature>
<evidence type="ECO:0000256" key="1">
    <source>
        <dbReference type="ARBA" id="ARBA00003784"/>
    </source>
</evidence>
<dbReference type="STRING" id="1123237.Salmuc_00558"/>
<evidence type="ECO:0000259" key="16">
    <source>
        <dbReference type="Pfam" id="PF00306"/>
    </source>
</evidence>
<evidence type="ECO:0000256" key="10">
    <source>
        <dbReference type="ARBA" id="ARBA00023136"/>
    </source>
</evidence>
<reference evidence="19" key="1">
    <citation type="journal article" date="2014" name="Stand. Genomic Sci.">
        <title>Genome sequence of the exopolysaccharide-producing Salipiger mucosus type strain (DSM 16094(T)), a moderately halophilic member of the Roseobacter clade.</title>
        <authorList>
            <person name="Riedel T."/>
            <person name="Spring S."/>
            <person name="Fiebig A."/>
            <person name="Petersen J."/>
            <person name="Kyrpides N.C."/>
            <person name="Goker M."/>
            <person name="Klenk H.P."/>
        </authorList>
    </citation>
    <scope>NUCLEOTIDE SEQUENCE [LARGE SCALE GENOMIC DNA]</scope>
    <source>
        <strain evidence="19">DSM 16094</strain>
    </source>
</reference>
<evidence type="ECO:0000256" key="13">
    <source>
        <dbReference type="ARBA" id="ARBA00026013"/>
    </source>
</evidence>
<organism evidence="18 19">
    <name type="scientific">Salipiger mucosus DSM 16094</name>
    <dbReference type="NCBI Taxonomy" id="1123237"/>
    <lineage>
        <taxon>Bacteria</taxon>
        <taxon>Pseudomonadati</taxon>
        <taxon>Pseudomonadota</taxon>
        <taxon>Alphaproteobacteria</taxon>
        <taxon>Rhodobacterales</taxon>
        <taxon>Roseobacteraceae</taxon>
        <taxon>Salipiger</taxon>
    </lineage>
</organism>
<feature type="site" description="Required for activity" evidence="14">
    <location>
        <position position="364"/>
    </location>
</feature>
<comment type="function">
    <text evidence="1 14">Produces ATP from ADP in the presence of a proton gradient across the membrane. The alpha chain is a regulatory subunit.</text>
</comment>
<comment type="similarity">
    <text evidence="3 14">Belongs to the ATPase alpha/beta chains family.</text>
</comment>
<evidence type="ECO:0000256" key="2">
    <source>
        <dbReference type="ARBA" id="ARBA00004370"/>
    </source>
</evidence>
<evidence type="ECO:0000256" key="5">
    <source>
        <dbReference type="ARBA" id="ARBA00022741"/>
    </source>
</evidence>
<evidence type="ECO:0000313" key="19">
    <source>
        <dbReference type="Proteomes" id="UP000015347"/>
    </source>
</evidence>
<dbReference type="PROSITE" id="PS00152">
    <property type="entry name" value="ATPASE_ALPHA_BETA"/>
    <property type="match status" value="1"/>
</dbReference>
<feature type="binding site" evidence="14">
    <location>
        <begin position="171"/>
        <end position="178"/>
    </location>
    <ligand>
        <name>ATP</name>
        <dbReference type="ChEBI" id="CHEBI:30616"/>
    </ligand>
</feature>
<dbReference type="RefSeq" id="WP_021119867.1">
    <property type="nucleotide sequence ID" value="NZ_KE557273.1"/>
</dbReference>
<dbReference type="Gene3D" id="1.20.150.20">
    <property type="entry name" value="ATP synthase alpha/beta chain, C-terminal domain"/>
    <property type="match status" value="1"/>
</dbReference>
<keyword evidence="11 14" id="KW-0139">CF(1)</keyword>
<evidence type="ECO:0000259" key="17">
    <source>
        <dbReference type="Pfam" id="PF02874"/>
    </source>
</evidence>
<dbReference type="HOGENOM" id="CLU_010091_2_1_5"/>
<dbReference type="GO" id="GO:0005524">
    <property type="term" value="F:ATP binding"/>
    <property type="evidence" value="ECO:0007669"/>
    <property type="project" value="UniProtKB-UniRule"/>
</dbReference>
<dbReference type="CDD" id="cd18113">
    <property type="entry name" value="ATP-synt_F1_alpha_C"/>
    <property type="match status" value="1"/>
</dbReference>
<dbReference type="CDD" id="cd01132">
    <property type="entry name" value="F1-ATPase_alpha_CD"/>
    <property type="match status" value="1"/>
</dbReference>
<dbReference type="SUPFAM" id="SSF47917">
    <property type="entry name" value="C-terminal domain of alpha and beta subunits of F1 ATP synthase"/>
    <property type="match status" value="1"/>
</dbReference>
<dbReference type="EC" id="7.1.2.2" evidence="14"/>
<dbReference type="NCBIfam" id="TIGR00962">
    <property type="entry name" value="atpA"/>
    <property type="match status" value="1"/>
</dbReference>
<name>S9QUA8_9RHOB</name>
<dbReference type="Gene3D" id="3.40.50.300">
    <property type="entry name" value="P-loop containing nucleotide triphosphate hydrolases"/>
    <property type="match status" value="1"/>
</dbReference>
<dbReference type="Pfam" id="PF00306">
    <property type="entry name" value="ATP-synt_ab_C"/>
    <property type="match status" value="1"/>
</dbReference>
<accession>S9QUA8</accession>